<accession>A0A1I7IFA9</accession>
<protein>
    <submittedName>
        <fullName evidence="1">Uncharacterized protein</fullName>
    </submittedName>
</protein>
<name>A0A1I7IFA9_9PROT</name>
<organism evidence="1 2">
    <name type="scientific">Nitrosospira multiformis</name>
    <dbReference type="NCBI Taxonomy" id="1231"/>
    <lineage>
        <taxon>Bacteria</taxon>
        <taxon>Pseudomonadati</taxon>
        <taxon>Pseudomonadota</taxon>
        <taxon>Betaproteobacteria</taxon>
        <taxon>Nitrosomonadales</taxon>
        <taxon>Nitrosomonadaceae</taxon>
        <taxon>Nitrosospira</taxon>
    </lineage>
</organism>
<sequence length="36" mass="4331">MERLGEATAIEQEVEWLVQIKNWVNFKRGKAIYQDH</sequence>
<gene>
    <name evidence="1" type="ORF">SAMN05216417_1195</name>
</gene>
<reference evidence="1 2" key="1">
    <citation type="submission" date="2016-10" db="EMBL/GenBank/DDBJ databases">
        <authorList>
            <person name="de Groot N.N."/>
        </authorList>
    </citation>
    <scope>NUCLEOTIDE SEQUENCE [LARGE SCALE GENOMIC DNA]</scope>
    <source>
        <strain evidence="1 2">Nl14</strain>
    </source>
</reference>
<dbReference type="Proteomes" id="UP000182649">
    <property type="component" value="Unassembled WGS sequence"/>
</dbReference>
<dbReference type="AlphaFoldDB" id="A0A1I7IFA9"/>
<proteinExistence type="predicted"/>
<dbReference type="EMBL" id="FPBZ01000019">
    <property type="protein sequence ID" value="SFU71550.1"/>
    <property type="molecule type" value="Genomic_DNA"/>
</dbReference>
<evidence type="ECO:0000313" key="2">
    <source>
        <dbReference type="Proteomes" id="UP000182649"/>
    </source>
</evidence>
<evidence type="ECO:0000313" key="1">
    <source>
        <dbReference type="EMBL" id="SFU71550.1"/>
    </source>
</evidence>